<feature type="transmembrane region" description="Helical" evidence="1">
    <location>
        <begin position="145"/>
        <end position="165"/>
    </location>
</feature>
<feature type="transmembrane region" description="Helical" evidence="1">
    <location>
        <begin position="106"/>
        <end position="125"/>
    </location>
</feature>
<feature type="transmembrane region" description="Helical" evidence="1">
    <location>
        <begin position="172"/>
        <end position="195"/>
    </location>
</feature>
<organism evidence="3 4">
    <name type="scientific">Solirubrobacter ginsenosidimutans</name>
    <dbReference type="NCBI Taxonomy" id="490573"/>
    <lineage>
        <taxon>Bacteria</taxon>
        <taxon>Bacillati</taxon>
        <taxon>Actinomycetota</taxon>
        <taxon>Thermoleophilia</taxon>
        <taxon>Solirubrobacterales</taxon>
        <taxon>Solirubrobacteraceae</taxon>
        <taxon>Solirubrobacter</taxon>
    </lineage>
</organism>
<protein>
    <submittedName>
        <fullName evidence="3">EAL domain-containing protein</fullName>
    </submittedName>
</protein>
<feature type="transmembrane region" description="Helical" evidence="1">
    <location>
        <begin position="45"/>
        <end position="63"/>
    </location>
</feature>
<dbReference type="InterPro" id="IPR050706">
    <property type="entry name" value="Cyclic-di-GMP_PDE-like"/>
</dbReference>
<feature type="transmembrane region" description="Helical" evidence="1">
    <location>
        <begin position="236"/>
        <end position="253"/>
    </location>
</feature>
<dbReference type="InterPro" id="IPR001633">
    <property type="entry name" value="EAL_dom"/>
</dbReference>
<dbReference type="SUPFAM" id="SSF141868">
    <property type="entry name" value="EAL domain-like"/>
    <property type="match status" value="1"/>
</dbReference>
<dbReference type="SMART" id="SM00052">
    <property type="entry name" value="EAL"/>
    <property type="match status" value="1"/>
</dbReference>
<keyword evidence="1" id="KW-1133">Transmembrane helix</keyword>
<dbReference type="PROSITE" id="PS50883">
    <property type="entry name" value="EAL"/>
    <property type="match status" value="1"/>
</dbReference>
<dbReference type="PANTHER" id="PTHR33121:SF79">
    <property type="entry name" value="CYCLIC DI-GMP PHOSPHODIESTERASE PDED-RELATED"/>
    <property type="match status" value="1"/>
</dbReference>
<dbReference type="CDD" id="cd01948">
    <property type="entry name" value="EAL"/>
    <property type="match status" value="1"/>
</dbReference>
<evidence type="ECO:0000256" key="1">
    <source>
        <dbReference type="SAM" id="Phobius"/>
    </source>
</evidence>
<gene>
    <name evidence="3" type="ORF">OM076_17710</name>
</gene>
<evidence type="ECO:0000259" key="2">
    <source>
        <dbReference type="PROSITE" id="PS50883"/>
    </source>
</evidence>
<reference evidence="3" key="1">
    <citation type="submission" date="2022-10" db="EMBL/GenBank/DDBJ databases">
        <title>The WGS of Solirubrobacter ginsenosidimutans DSM 21036.</title>
        <authorList>
            <person name="Jiang Z."/>
        </authorList>
    </citation>
    <scope>NUCLEOTIDE SEQUENCE</scope>
    <source>
        <strain evidence="3">DSM 21036</strain>
    </source>
</reference>
<dbReference type="EMBL" id="JAPDOD010000016">
    <property type="protein sequence ID" value="MDA0162114.1"/>
    <property type="molecule type" value="Genomic_DNA"/>
</dbReference>
<accession>A0A9X3MT43</accession>
<dbReference type="InterPro" id="IPR035919">
    <property type="entry name" value="EAL_sf"/>
</dbReference>
<proteinExistence type="predicted"/>
<feature type="transmembrane region" description="Helical" evidence="1">
    <location>
        <begin position="20"/>
        <end position="38"/>
    </location>
</feature>
<evidence type="ECO:0000313" key="4">
    <source>
        <dbReference type="Proteomes" id="UP001149140"/>
    </source>
</evidence>
<keyword evidence="1" id="KW-0812">Transmembrane</keyword>
<dbReference type="GO" id="GO:0071111">
    <property type="term" value="F:cyclic-guanylate-specific phosphodiesterase activity"/>
    <property type="evidence" value="ECO:0007669"/>
    <property type="project" value="InterPro"/>
</dbReference>
<feature type="domain" description="EAL" evidence="2">
    <location>
        <begin position="295"/>
        <end position="541"/>
    </location>
</feature>
<dbReference type="Pfam" id="PF00563">
    <property type="entry name" value="EAL"/>
    <property type="match status" value="1"/>
</dbReference>
<sequence length="581" mass="61080">MAAYWVALVAGVSTPFLTRWGLIVLLTAPGVLVLYRAAAHRERRFAWTVLGTGLISSGIGWILQPQATVAPVPGLADGFWLAAYPCYLATFAALARPWLRRAPRKLALDGAAIMLATAGVAIALVLPNAAANPGRLTGIEQLVNFAYPAADCVLLTVALIGAAVAGWRAGPAWSLLAVGIVALVTGDILWALHAADGTWNPIMSSNAIYPIWAWLAAAAVYAGREIRWVTPGAVRTHAAALVAAIAALVLLVANEWVEVPALSTVLAGFALLAAIHRTGLALADGVRQSLAAAREREIVDQVRHALAHGELDLHYQPLVDARTGTVKGAEALLRWSRDGVNIAPDQFLPAVERSELMAPLTDYVLDRALAQAATWGGLGVSVNLATANLSEPDLPARVIAALRRNGVPPSKLTLEITETAAVEDSVMADQVLAALDSAGVGLSVDDFGTGHSSIVRLARFPIREVKIDRSFVREMHTSQRPIVATTIALAHALGLRVVAEGIEDAGTLLALRELGCDLAQGYHISRPLTAAGFAAWLAADDRRAGDLGLVDLDRHREGLGLIVDVPAANLEARTGAPHPAG</sequence>
<comment type="caution">
    <text evidence="3">The sequence shown here is derived from an EMBL/GenBank/DDBJ whole genome shotgun (WGS) entry which is preliminary data.</text>
</comment>
<dbReference type="Gene3D" id="3.20.20.450">
    <property type="entry name" value="EAL domain"/>
    <property type="match status" value="1"/>
</dbReference>
<dbReference type="Proteomes" id="UP001149140">
    <property type="component" value="Unassembled WGS sequence"/>
</dbReference>
<evidence type="ECO:0000313" key="3">
    <source>
        <dbReference type="EMBL" id="MDA0162114.1"/>
    </source>
</evidence>
<name>A0A9X3MT43_9ACTN</name>
<keyword evidence="4" id="KW-1185">Reference proteome</keyword>
<feature type="transmembrane region" description="Helical" evidence="1">
    <location>
        <begin position="207"/>
        <end position="224"/>
    </location>
</feature>
<keyword evidence="1" id="KW-0472">Membrane</keyword>
<dbReference type="AlphaFoldDB" id="A0A9X3MT43"/>
<dbReference type="PANTHER" id="PTHR33121">
    <property type="entry name" value="CYCLIC DI-GMP PHOSPHODIESTERASE PDEF"/>
    <property type="match status" value="1"/>
</dbReference>
<feature type="transmembrane region" description="Helical" evidence="1">
    <location>
        <begin position="75"/>
        <end position="94"/>
    </location>
</feature>